<proteinExistence type="predicted"/>
<dbReference type="EMBL" id="VMBG01000001">
    <property type="protein sequence ID" value="TSJ78104.1"/>
    <property type="molecule type" value="Genomic_DNA"/>
</dbReference>
<evidence type="ECO:0000313" key="2">
    <source>
        <dbReference type="EMBL" id="TSJ78104.1"/>
    </source>
</evidence>
<gene>
    <name evidence="2" type="ORF">FPL22_01980</name>
</gene>
<dbReference type="AlphaFoldDB" id="A0A556QN97"/>
<evidence type="ECO:0008006" key="4">
    <source>
        <dbReference type="Google" id="ProtNLM"/>
    </source>
</evidence>
<dbReference type="RefSeq" id="WP_144228445.1">
    <property type="nucleotide sequence ID" value="NZ_CBCRVV010000001.1"/>
</dbReference>
<evidence type="ECO:0000256" key="1">
    <source>
        <dbReference type="SAM" id="SignalP"/>
    </source>
</evidence>
<keyword evidence="1" id="KW-0732">Signal</keyword>
<evidence type="ECO:0000313" key="3">
    <source>
        <dbReference type="Proteomes" id="UP000315648"/>
    </source>
</evidence>
<feature type="chain" id="PRO_5022212804" description="Outer membrane lipoprotein carrier protein LolA" evidence="1">
    <location>
        <begin position="20"/>
        <end position="218"/>
    </location>
</feature>
<dbReference type="Gene3D" id="2.50.20.10">
    <property type="entry name" value="Lipoprotein localisation LolA/LolB/LppX"/>
    <property type="match status" value="1"/>
</dbReference>
<name>A0A556QN97_9BACT</name>
<feature type="signal peptide" evidence="1">
    <location>
        <begin position="1"/>
        <end position="19"/>
    </location>
</feature>
<protein>
    <recommendedName>
        <fullName evidence="4">Outer membrane lipoprotein carrier protein LolA</fullName>
    </recommendedName>
</protein>
<keyword evidence="3" id="KW-1185">Reference proteome</keyword>
<organism evidence="2 3">
    <name type="scientific">Rariglobus hedericola</name>
    <dbReference type="NCBI Taxonomy" id="2597822"/>
    <lineage>
        <taxon>Bacteria</taxon>
        <taxon>Pseudomonadati</taxon>
        <taxon>Verrucomicrobiota</taxon>
        <taxon>Opitutia</taxon>
        <taxon>Opitutales</taxon>
        <taxon>Opitutaceae</taxon>
        <taxon>Rariglobus</taxon>
    </lineage>
</organism>
<dbReference type="OrthoDB" id="194744at2"/>
<dbReference type="Proteomes" id="UP000315648">
    <property type="component" value="Unassembled WGS sequence"/>
</dbReference>
<sequence>MNFRHSLLLLALCALPLRAEFPADLATPDYRIVPGENDASWLPLVADLKAKPPLKAVFNENRYFPFRKGPAKLTGEIRLDPVRGLSLHYLTPEDRLMVVDEKGGFMMDERGRRRELPDDPRAQAATKALLNVLRFDLPELAKNFLLYGARDGSSWRFTFVPNPGPLASVLNPITVTGDNGLVKTIEMRKAAAQRVEILIGETKTGVTFNEAELTKFFR</sequence>
<accession>A0A556QN97</accession>
<comment type="caution">
    <text evidence="2">The sequence shown here is derived from an EMBL/GenBank/DDBJ whole genome shotgun (WGS) entry which is preliminary data.</text>
</comment>
<reference evidence="2 3" key="1">
    <citation type="submission" date="2019-07" db="EMBL/GenBank/DDBJ databases">
        <title>Description of 53C-WASEF.</title>
        <authorList>
            <person name="Pitt A."/>
            <person name="Hahn M.W."/>
        </authorList>
    </citation>
    <scope>NUCLEOTIDE SEQUENCE [LARGE SCALE GENOMIC DNA]</scope>
    <source>
        <strain evidence="2 3">53C-WASEF</strain>
    </source>
</reference>